<accession>A0A934J5Z3</accession>
<feature type="transmembrane region" description="Helical" evidence="1">
    <location>
        <begin position="7"/>
        <end position="25"/>
    </location>
</feature>
<comment type="caution">
    <text evidence="2">The sequence shown here is derived from an EMBL/GenBank/DDBJ whole genome shotgun (WGS) entry which is preliminary data.</text>
</comment>
<organism evidence="2 3">
    <name type="scientific">Paenibacillus roseus</name>
    <dbReference type="NCBI Taxonomy" id="2798579"/>
    <lineage>
        <taxon>Bacteria</taxon>
        <taxon>Bacillati</taxon>
        <taxon>Bacillota</taxon>
        <taxon>Bacilli</taxon>
        <taxon>Bacillales</taxon>
        <taxon>Paenibacillaceae</taxon>
        <taxon>Paenibacillus</taxon>
    </lineage>
</organism>
<reference evidence="2" key="1">
    <citation type="submission" date="2020-12" db="EMBL/GenBank/DDBJ databases">
        <authorList>
            <person name="Huq M.A."/>
        </authorList>
    </citation>
    <scope>NUCLEOTIDE SEQUENCE</scope>
    <source>
        <strain evidence="2">MAHUQ-46</strain>
    </source>
</reference>
<protein>
    <submittedName>
        <fullName evidence="2">Bacteriocin-like WGxF protein</fullName>
    </submittedName>
</protein>
<name>A0A934J5Z3_9BACL</name>
<dbReference type="AlphaFoldDB" id="A0A934J5Z3"/>
<evidence type="ECO:0000313" key="3">
    <source>
        <dbReference type="Proteomes" id="UP000640274"/>
    </source>
</evidence>
<sequence>MLKHLGISLINCIIIIVALVLHRIIFRVFNISFENVFIYWGIFIAIIFVLTLLISLIFSKEKSRNM</sequence>
<keyword evidence="1" id="KW-0812">Transmembrane</keyword>
<keyword evidence="3" id="KW-1185">Reference proteome</keyword>
<feature type="transmembrane region" description="Helical" evidence="1">
    <location>
        <begin position="37"/>
        <end position="58"/>
    </location>
</feature>
<dbReference type="NCBIfam" id="NF037932">
    <property type="entry name" value="ocin_sys_WGxF"/>
    <property type="match status" value="1"/>
</dbReference>
<proteinExistence type="predicted"/>
<dbReference type="EMBL" id="JAELUP010000107">
    <property type="protein sequence ID" value="MBJ6363899.1"/>
    <property type="molecule type" value="Genomic_DNA"/>
</dbReference>
<evidence type="ECO:0000313" key="2">
    <source>
        <dbReference type="EMBL" id="MBJ6363899.1"/>
    </source>
</evidence>
<keyword evidence="1" id="KW-1133">Transmembrane helix</keyword>
<dbReference type="Proteomes" id="UP000640274">
    <property type="component" value="Unassembled WGS sequence"/>
</dbReference>
<evidence type="ECO:0000256" key="1">
    <source>
        <dbReference type="SAM" id="Phobius"/>
    </source>
</evidence>
<gene>
    <name evidence="2" type="ORF">JFN88_22040</name>
</gene>
<keyword evidence="1" id="KW-0472">Membrane</keyword>
<dbReference type="RefSeq" id="WP_199021498.1">
    <property type="nucleotide sequence ID" value="NZ_JAELUP010000107.1"/>
</dbReference>